<proteinExistence type="predicted"/>
<sequence>METKKKSTMESVVYKMHWSDLLKRTHAAEDVDHEELREPTREEQHAKVDGFGRFEIRSFLLGQRFTAALSAGIFVFFLLRTVLPQSLKRRRVTIRRAIGGVIKALWRRNTERRRPADTTRRLLTIDKSIMSFSSPATQLQSQQITTVENIVVEPLERFHIWNNDSILKAVENMVADFNQASTQCVLPFCFEESNKRFIQYSQFSSLDHGDFKLLNHHFLIQLGHVNHQSQIIEPDYQQMLNNDIMGNSDILVRYAICYFTMPYFFSF</sequence>
<dbReference type="HOGENOM" id="CLU_1043436_0_0_1"/>
<organism evidence="2">
    <name type="scientific">Oryza meridionalis</name>
    <dbReference type="NCBI Taxonomy" id="40149"/>
    <lineage>
        <taxon>Eukaryota</taxon>
        <taxon>Viridiplantae</taxon>
        <taxon>Streptophyta</taxon>
        <taxon>Embryophyta</taxon>
        <taxon>Tracheophyta</taxon>
        <taxon>Spermatophyta</taxon>
        <taxon>Magnoliopsida</taxon>
        <taxon>Liliopsida</taxon>
        <taxon>Poales</taxon>
        <taxon>Poaceae</taxon>
        <taxon>BOP clade</taxon>
        <taxon>Oryzoideae</taxon>
        <taxon>Oryzeae</taxon>
        <taxon>Oryzinae</taxon>
        <taxon>Oryza</taxon>
    </lineage>
</organism>
<evidence type="ECO:0000256" key="1">
    <source>
        <dbReference type="SAM" id="Phobius"/>
    </source>
</evidence>
<dbReference type="Gramene" id="OMERI04G00570.1">
    <property type="protein sequence ID" value="OMERI04G00570.1"/>
    <property type="gene ID" value="OMERI04G00570"/>
</dbReference>
<accession>A0A0E0DA24</accession>
<keyword evidence="1" id="KW-0472">Membrane</keyword>
<reference evidence="2" key="2">
    <citation type="submission" date="2018-05" db="EMBL/GenBank/DDBJ databases">
        <title>OmerRS3 (Oryza meridionalis Reference Sequence Version 3).</title>
        <authorList>
            <person name="Zhang J."/>
            <person name="Kudrna D."/>
            <person name="Lee S."/>
            <person name="Talag J."/>
            <person name="Welchert J."/>
            <person name="Wing R.A."/>
        </authorList>
    </citation>
    <scope>NUCLEOTIDE SEQUENCE [LARGE SCALE GENOMIC DNA]</scope>
    <source>
        <strain evidence="2">cv. OR44</strain>
    </source>
</reference>
<dbReference type="EnsemblPlants" id="OMERI04G00570.1">
    <property type="protein sequence ID" value="OMERI04G00570.1"/>
    <property type="gene ID" value="OMERI04G00570"/>
</dbReference>
<dbReference type="Proteomes" id="UP000008021">
    <property type="component" value="Chromosome 4"/>
</dbReference>
<dbReference type="AlphaFoldDB" id="A0A0E0DA24"/>
<protein>
    <submittedName>
        <fullName evidence="2">Uncharacterized protein</fullName>
    </submittedName>
</protein>
<keyword evidence="1" id="KW-0812">Transmembrane</keyword>
<evidence type="ECO:0000313" key="2">
    <source>
        <dbReference type="EnsemblPlants" id="OMERI04G00570.1"/>
    </source>
</evidence>
<keyword evidence="1" id="KW-1133">Transmembrane helix</keyword>
<evidence type="ECO:0000313" key="3">
    <source>
        <dbReference type="Proteomes" id="UP000008021"/>
    </source>
</evidence>
<keyword evidence="3" id="KW-1185">Reference proteome</keyword>
<reference evidence="2" key="1">
    <citation type="submission" date="2015-04" db="UniProtKB">
        <authorList>
            <consortium name="EnsemblPlants"/>
        </authorList>
    </citation>
    <scope>IDENTIFICATION</scope>
</reference>
<name>A0A0E0DA24_9ORYZ</name>
<feature type="transmembrane region" description="Helical" evidence="1">
    <location>
        <begin position="65"/>
        <end position="83"/>
    </location>
</feature>